<reference evidence="2 3" key="1">
    <citation type="journal article" date="2018" name="Front. Microbiol.">
        <title>Genome-Wide Analysis of Corynespora cassiicola Leaf Fall Disease Putative Effectors.</title>
        <authorList>
            <person name="Lopez D."/>
            <person name="Ribeiro S."/>
            <person name="Label P."/>
            <person name="Fumanal B."/>
            <person name="Venisse J.S."/>
            <person name="Kohler A."/>
            <person name="de Oliveira R.R."/>
            <person name="Labutti K."/>
            <person name="Lipzen A."/>
            <person name="Lail K."/>
            <person name="Bauer D."/>
            <person name="Ohm R.A."/>
            <person name="Barry K.W."/>
            <person name="Spatafora J."/>
            <person name="Grigoriev I.V."/>
            <person name="Martin F.M."/>
            <person name="Pujade-Renaud V."/>
        </authorList>
    </citation>
    <scope>NUCLEOTIDE SEQUENCE [LARGE SCALE GENOMIC DNA]</scope>
    <source>
        <strain evidence="2 3">Philippines</strain>
    </source>
</reference>
<dbReference type="AlphaFoldDB" id="A0A2T2NEP1"/>
<dbReference type="PANTHER" id="PTHR43157">
    <property type="entry name" value="PHOSPHATIDYLINOSITOL-GLYCAN BIOSYNTHESIS CLASS F PROTEIN-RELATED"/>
    <property type="match status" value="1"/>
</dbReference>
<sequence length="279" mass="30988">MYMLPGLMQLGVLQGHHRSVTDTGYMKERDQNLYSSIKIYAYIGKTKIKLHILQYLFLLLPPVSEKRERSKTFDMTLYIKFGTKTTGTDVAKASVNEALPDLLILASGTPSSIEAAAADIRTSHPDAKIATVSVDLLSQASIREADSKVAVLTPRVDIIINNATMVSSHRKRCPEGIEGQFAANHLGNFLLTKPLSEKFPAAVQGKARIVNVTSESHRTSPVRFSDYKFEKRDEELPVEEQSPYLSNCQFGQVAEWAMDKEAAEKLRKLSKKLVGQAFA</sequence>
<gene>
    <name evidence="2" type="ORF">BS50DRAFT_590900</name>
</gene>
<dbReference type="STRING" id="1448308.A0A2T2NEP1"/>
<accession>A0A2T2NEP1</accession>
<dbReference type="Gene3D" id="3.40.50.720">
    <property type="entry name" value="NAD(P)-binding Rossmann-like Domain"/>
    <property type="match status" value="1"/>
</dbReference>
<dbReference type="GO" id="GO:0016491">
    <property type="term" value="F:oxidoreductase activity"/>
    <property type="evidence" value="ECO:0007669"/>
    <property type="project" value="UniProtKB-KW"/>
</dbReference>
<dbReference type="InterPro" id="IPR002347">
    <property type="entry name" value="SDR_fam"/>
</dbReference>
<dbReference type="SUPFAM" id="SSF51735">
    <property type="entry name" value="NAD(P)-binding Rossmann-fold domains"/>
    <property type="match status" value="1"/>
</dbReference>
<evidence type="ECO:0000313" key="2">
    <source>
        <dbReference type="EMBL" id="PSN63904.1"/>
    </source>
</evidence>
<dbReference type="Pfam" id="PF00106">
    <property type="entry name" value="adh_short"/>
    <property type="match status" value="1"/>
</dbReference>
<dbReference type="InterPro" id="IPR036291">
    <property type="entry name" value="NAD(P)-bd_dom_sf"/>
</dbReference>
<evidence type="ECO:0008006" key="4">
    <source>
        <dbReference type="Google" id="ProtNLM"/>
    </source>
</evidence>
<dbReference type="EMBL" id="KZ678139">
    <property type="protein sequence ID" value="PSN63904.1"/>
    <property type="molecule type" value="Genomic_DNA"/>
</dbReference>
<keyword evidence="1" id="KW-0560">Oxidoreductase</keyword>
<protein>
    <recommendedName>
        <fullName evidence="4">NAD(P)-binding protein</fullName>
    </recommendedName>
</protein>
<evidence type="ECO:0000313" key="3">
    <source>
        <dbReference type="Proteomes" id="UP000240883"/>
    </source>
</evidence>
<dbReference type="PANTHER" id="PTHR43157:SF31">
    <property type="entry name" value="PHOSPHATIDYLINOSITOL-GLYCAN BIOSYNTHESIS CLASS F PROTEIN"/>
    <property type="match status" value="1"/>
</dbReference>
<keyword evidence="3" id="KW-1185">Reference proteome</keyword>
<evidence type="ECO:0000256" key="1">
    <source>
        <dbReference type="ARBA" id="ARBA00023002"/>
    </source>
</evidence>
<name>A0A2T2NEP1_CORCC</name>
<proteinExistence type="predicted"/>
<dbReference type="OrthoDB" id="191139at2759"/>
<organism evidence="2 3">
    <name type="scientific">Corynespora cassiicola Philippines</name>
    <dbReference type="NCBI Taxonomy" id="1448308"/>
    <lineage>
        <taxon>Eukaryota</taxon>
        <taxon>Fungi</taxon>
        <taxon>Dikarya</taxon>
        <taxon>Ascomycota</taxon>
        <taxon>Pezizomycotina</taxon>
        <taxon>Dothideomycetes</taxon>
        <taxon>Pleosporomycetidae</taxon>
        <taxon>Pleosporales</taxon>
        <taxon>Corynesporascaceae</taxon>
        <taxon>Corynespora</taxon>
    </lineage>
</organism>
<dbReference type="Proteomes" id="UP000240883">
    <property type="component" value="Unassembled WGS sequence"/>
</dbReference>